<keyword evidence="3 6" id="KW-1133">Transmembrane helix</keyword>
<dbReference type="InterPro" id="IPR020846">
    <property type="entry name" value="MFS_dom"/>
</dbReference>
<feature type="transmembrane region" description="Helical" evidence="6">
    <location>
        <begin position="320"/>
        <end position="339"/>
    </location>
</feature>
<evidence type="ECO:0000256" key="5">
    <source>
        <dbReference type="SAM" id="MobiDB-lite"/>
    </source>
</evidence>
<comment type="subcellular location">
    <subcellularLocation>
        <location evidence="1">Cell membrane</location>
        <topology evidence="1">Multi-pass membrane protein</topology>
    </subcellularLocation>
</comment>
<evidence type="ECO:0000256" key="2">
    <source>
        <dbReference type="ARBA" id="ARBA00022692"/>
    </source>
</evidence>
<dbReference type="PROSITE" id="PS50850">
    <property type="entry name" value="MFS"/>
    <property type="match status" value="1"/>
</dbReference>
<dbReference type="Proteomes" id="UP000630887">
    <property type="component" value="Unassembled WGS sequence"/>
</dbReference>
<proteinExistence type="predicted"/>
<dbReference type="InterPro" id="IPR011701">
    <property type="entry name" value="MFS"/>
</dbReference>
<keyword evidence="9" id="KW-1185">Reference proteome</keyword>
<feature type="transmembrane region" description="Helical" evidence="6">
    <location>
        <begin position="351"/>
        <end position="371"/>
    </location>
</feature>
<gene>
    <name evidence="8" type="ORF">Cco03nite_04840</name>
</gene>
<feature type="transmembrane region" description="Helical" evidence="6">
    <location>
        <begin position="231"/>
        <end position="254"/>
    </location>
</feature>
<evidence type="ECO:0000313" key="9">
    <source>
        <dbReference type="Proteomes" id="UP000630887"/>
    </source>
</evidence>
<dbReference type="AlphaFoldDB" id="A0A8J3P4W7"/>
<dbReference type="PANTHER" id="PTHR11360:SF290">
    <property type="entry name" value="MONOCARBOXYLATE MFS PERMEASE"/>
    <property type="match status" value="1"/>
</dbReference>
<accession>A0A8J3P4W7</accession>
<feature type="transmembrane region" description="Helical" evidence="6">
    <location>
        <begin position="117"/>
        <end position="141"/>
    </location>
</feature>
<feature type="transmembrane region" description="Helical" evidence="6">
    <location>
        <begin position="153"/>
        <end position="176"/>
    </location>
</feature>
<dbReference type="PANTHER" id="PTHR11360">
    <property type="entry name" value="MONOCARBOXYLATE TRANSPORTER"/>
    <property type="match status" value="1"/>
</dbReference>
<evidence type="ECO:0000313" key="8">
    <source>
        <dbReference type="EMBL" id="GIG03784.1"/>
    </source>
</evidence>
<sequence>MTATAQRAAAPTQGGGTPTHPGARRMIAVLAITQTVGYGVLFYTFSVVLHPIAATLRASTAAITGAYTLSVLVAAAAAIPVGRYLDRRPGRGLMTAGSALGTLAVVALSQANAVWQVYAAFVLIGLAGAAALYEAAFTVVVHQLGAARRASAVLTITVVAGFASTIFIPTTGWLTAEHGWRTALLILAVLHGAITIPAHLLTIPGTAPGTAISPAPHHDRRANRRVLRDRGFWLLVIAFVAHGTAVSAISVHLVGYLTALGHPVTVAAGIAGMLGALSVTGRVVTTRLTRRRPIAAVTAAVFAVQAVAAALLPLVGANRAAAVACVAAFGLGFGVGTIARPAIVVDRYGTASYGSVSGTLAVPITVAKAAAPLAAATLAGTRLMAAVAVLCVVGAIALSRQANRQASSPSG</sequence>
<comment type="caution">
    <text evidence="8">The sequence shown here is derived from an EMBL/GenBank/DDBJ whole genome shotgun (WGS) entry which is preliminary data.</text>
</comment>
<organism evidence="8 9">
    <name type="scientific">Catellatospora coxensis</name>
    <dbReference type="NCBI Taxonomy" id="310354"/>
    <lineage>
        <taxon>Bacteria</taxon>
        <taxon>Bacillati</taxon>
        <taxon>Actinomycetota</taxon>
        <taxon>Actinomycetes</taxon>
        <taxon>Micromonosporales</taxon>
        <taxon>Micromonosporaceae</taxon>
        <taxon>Catellatospora</taxon>
    </lineage>
</organism>
<keyword evidence="4 6" id="KW-0472">Membrane</keyword>
<feature type="domain" description="Major facilitator superfamily (MFS) profile" evidence="7">
    <location>
        <begin position="23"/>
        <end position="406"/>
    </location>
</feature>
<feature type="transmembrane region" description="Helical" evidence="6">
    <location>
        <begin position="61"/>
        <end position="81"/>
    </location>
</feature>
<feature type="transmembrane region" description="Helical" evidence="6">
    <location>
        <begin position="182"/>
        <end position="203"/>
    </location>
</feature>
<reference evidence="8 9" key="1">
    <citation type="submission" date="2021-01" db="EMBL/GenBank/DDBJ databases">
        <title>Whole genome shotgun sequence of Catellatospora coxensis NBRC 107359.</title>
        <authorList>
            <person name="Komaki H."/>
            <person name="Tamura T."/>
        </authorList>
    </citation>
    <scope>NUCLEOTIDE SEQUENCE [LARGE SCALE GENOMIC DNA]</scope>
    <source>
        <strain evidence="8 9">NBRC 107359</strain>
    </source>
</reference>
<dbReference type="GO" id="GO:0005886">
    <property type="term" value="C:plasma membrane"/>
    <property type="evidence" value="ECO:0007669"/>
    <property type="project" value="UniProtKB-SubCell"/>
</dbReference>
<feature type="region of interest" description="Disordered" evidence="5">
    <location>
        <begin position="1"/>
        <end position="20"/>
    </location>
</feature>
<dbReference type="Gene3D" id="1.20.1250.20">
    <property type="entry name" value="MFS general substrate transporter like domains"/>
    <property type="match status" value="1"/>
</dbReference>
<dbReference type="GO" id="GO:0022857">
    <property type="term" value="F:transmembrane transporter activity"/>
    <property type="evidence" value="ECO:0007669"/>
    <property type="project" value="InterPro"/>
</dbReference>
<dbReference type="Pfam" id="PF07690">
    <property type="entry name" value="MFS_1"/>
    <property type="match status" value="1"/>
</dbReference>
<feature type="transmembrane region" description="Helical" evidence="6">
    <location>
        <begin position="260"/>
        <end position="281"/>
    </location>
</feature>
<evidence type="ECO:0000256" key="3">
    <source>
        <dbReference type="ARBA" id="ARBA00022989"/>
    </source>
</evidence>
<evidence type="ECO:0000256" key="6">
    <source>
        <dbReference type="SAM" id="Phobius"/>
    </source>
</evidence>
<feature type="transmembrane region" description="Helical" evidence="6">
    <location>
        <begin position="27"/>
        <end position="49"/>
    </location>
</feature>
<feature type="transmembrane region" description="Helical" evidence="6">
    <location>
        <begin position="293"/>
        <end position="314"/>
    </location>
</feature>
<dbReference type="EMBL" id="BONI01000002">
    <property type="protein sequence ID" value="GIG03784.1"/>
    <property type="molecule type" value="Genomic_DNA"/>
</dbReference>
<dbReference type="SUPFAM" id="SSF103473">
    <property type="entry name" value="MFS general substrate transporter"/>
    <property type="match status" value="1"/>
</dbReference>
<name>A0A8J3P4W7_9ACTN</name>
<evidence type="ECO:0000256" key="1">
    <source>
        <dbReference type="ARBA" id="ARBA00004651"/>
    </source>
</evidence>
<keyword evidence="2 6" id="KW-0812">Transmembrane</keyword>
<protein>
    <submittedName>
        <fullName evidence="8">MFS transporter</fullName>
    </submittedName>
</protein>
<dbReference type="RefSeq" id="WP_203688243.1">
    <property type="nucleotide sequence ID" value="NZ_BAAALC010000001.1"/>
</dbReference>
<dbReference type="InterPro" id="IPR050327">
    <property type="entry name" value="Proton-linked_MCT"/>
</dbReference>
<feature type="transmembrane region" description="Helical" evidence="6">
    <location>
        <begin position="93"/>
        <end position="111"/>
    </location>
</feature>
<feature type="transmembrane region" description="Helical" evidence="6">
    <location>
        <begin position="377"/>
        <end position="398"/>
    </location>
</feature>
<feature type="compositionally biased region" description="Low complexity" evidence="5">
    <location>
        <begin position="1"/>
        <end position="12"/>
    </location>
</feature>
<dbReference type="InterPro" id="IPR036259">
    <property type="entry name" value="MFS_trans_sf"/>
</dbReference>
<evidence type="ECO:0000256" key="4">
    <source>
        <dbReference type="ARBA" id="ARBA00023136"/>
    </source>
</evidence>
<evidence type="ECO:0000259" key="7">
    <source>
        <dbReference type="PROSITE" id="PS50850"/>
    </source>
</evidence>